<proteinExistence type="predicted"/>
<sequence length="335" mass="38059">MEDKYHTKLSNALLNSIQMLPMCAEIINNLKEARSPGQVSGILKELGDILLLTTARSTQKIYFPLLLAYKMWTAKPEGLSWSFSGTAMMKFYNVIIQEGCKFQIKTGADPLKTSEVVFHALFGTYLEDLSVLAQITTHAKWHQRKDLNSVFHQRASKTSATVIPIKFKYVSKMAQSLLTKSLGNVDPVATSRPSFSGFRKRTLTQEFLSYLQTGKATHSFSGDPMLLQFALKKTKDSLLEEKDSVKMTVAGTKTWRENRMQTVTWLVTKKINSFRTAFKKEEHKVAESLKSGAAVDEIYKPKLWYYDQLSFLKDQCISRSSRSSMSDHVEYEVNT</sequence>
<gene>
    <name evidence="1" type="ORF">PMACD_LOCUS15340</name>
</gene>
<dbReference type="PANTHER" id="PTHR21505">
    <property type="entry name" value="MADF DOMAIN-CONTAINING PROTEIN-RELATED"/>
    <property type="match status" value="1"/>
</dbReference>
<dbReference type="OrthoDB" id="7486222at2759"/>
<name>A0A821XQG8_9NEOP</name>
<evidence type="ECO:0000313" key="1">
    <source>
        <dbReference type="EMBL" id="CAF4947591.1"/>
    </source>
</evidence>
<keyword evidence="2" id="KW-1185">Reference proteome</keyword>
<reference evidence="1" key="1">
    <citation type="submission" date="2021-02" db="EMBL/GenBank/DDBJ databases">
        <authorList>
            <person name="Steward A R."/>
        </authorList>
    </citation>
    <scope>NUCLEOTIDE SEQUENCE</scope>
</reference>
<comment type="caution">
    <text evidence="1">The sequence shown here is derived from an EMBL/GenBank/DDBJ whole genome shotgun (WGS) entry which is preliminary data.</text>
</comment>
<dbReference type="Proteomes" id="UP000663880">
    <property type="component" value="Unassembled WGS sequence"/>
</dbReference>
<protein>
    <submittedName>
        <fullName evidence="1">Uncharacterized protein</fullName>
    </submittedName>
</protein>
<evidence type="ECO:0000313" key="2">
    <source>
        <dbReference type="Proteomes" id="UP000663880"/>
    </source>
</evidence>
<dbReference type="AlphaFoldDB" id="A0A821XQG8"/>
<accession>A0A821XQG8</accession>
<organism evidence="1 2">
    <name type="scientific">Pieris macdunnoughi</name>
    <dbReference type="NCBI Taxonomy" id="345717"/>
    <lineage>
        <taxon>Eukaryota</taxon>
        <taxon>Metazoa</taxon>
        <taxon>Ecdysozoa</taxon>
        <taxon>Arthropoda</taxon>
        <taxon>Hexapoda</taxon>
        <taxon>Insecta</taxon>
        <taxon>Pterygota</taxon>
        <taxon>Neoptera</taxon>
        <taxon>Endopterygota</taxon>
        <taxon>Lepidoptera</taxon>
        <taxon>Glossata</taxon>
        <taxon>Ditrysia</taxon>
        <taxon>Papilionoidea</taxon>
        <taxon>Pieridae</taxon>
        <taxon>Pierinae</taxon>
        <taxon>Pieris</taxon>
    </lineage>
</organism>
<dbReference type="PANTHER" id="PTHR21505:SF8">
    <property type="entry name" value="DPT-YFP REPRESSOR BY OVEREXPRESSION, ISOFORM D-RELATED"/>
    <property type="match status" value="1"/>
</dbReference>
<dbReference type="EMBL" id="CAJOBZ010000070">
    <property type="protein sequence ID" value="CAF4947591.1"/>
    <property type="molecule type" value="Genomic_DNA"/>
</dbReference>